<accession>A0A1M5PNU2</accession>
<dbReference type="OrthoDB" id="978531at2"/>
<dbReference type="STRING" id="1089305.SAMN05444148_1547"/>
<evidence type="ECO:0000313" key="2">
    <source>
        <dbReference type="Proteomes" id="UP000184522"/>
    </source>
</evidence>
<gene>
    <name evidence="1" type="ORF">SAMN05444148_1547</name>
</gene>
<evidence type="ECO:0000313" key="1">
    <source>
        <dbReference type="EMBL" id="SHH03422.1"/>
    </source>
</evidence>
<dbReference type="EMBL" id="FQWS01000001">
    <property type="protein sequence ID" value="SHH03422.1"/>
    <property type="molecule type" value="Genomic_DNA"/>
</dbReference>
<organism evidence="1 2">
    <name type="scientific">Winogradskyella jejuensis</name>
    <dbReference type="NCBI Taxonomy" id="1089305"/>
    <lineage>
        <taxon>Bacteria</taxon>
        <taxon>Pseudomonadati</taxon>
        <taxon>Bacteroidota</taxon>
        <taxon>Flavobacteriia</taxon>
        <taxon>Flavobacteriales</taxon>
        <taxon>Flavobacteriaceae</taxon>
        <taxon>Winogradskyella</taxon>
    </lineage>
</organism>
<dbReference type="RefSeq" id="WP_073084945.1">
    <property type="nucleotide sequence ID" value="NZ_FQWS01000001.1"/>
</dbReference>
<name>A0A1M5PNU2_9FLAO</name>
<dbReference type="Proteomes" id="UP000184522">
    <property type="component" value="Unassembled WGS sequence"/>
</dbReference>
<dbReference type="AlphaFoldDB" id="A0A1M5PNU2"/>
<keyword evidence="2" id="KW-1185">Reference proteome</keyword>
<reference evidence="2" key="1">
    <citation type="submission" date="2016-11" db="EMBL/GenBank/DDBJ databases">
        <authorList>
            <person name="Varghese N."/>
            <person name="Submissions S."/>
        </authorList>
    </citation>
    <scope>NUCLEOTIDE SEQUENCE [LARGE SCALE GENOMIC DNA]</scope>
    <source>
        <strain evidence="2">DSM 25330</strain>
    </source>
</reference>
<dbReference type="PROSITE" id="PS51257">
    <property type="entry name" value="PROKAR_LIPOPROTEIN"/>
    <property type="match status" value="1"/>
</dbReference>
<sequence length="263" mass="29588">MKKLIVILSFLSFLTSCDVTETIVFNQDGSGEFISTFDMGEMMAQMKAMGGDTENKEKGKVMDTTMIFADMMETYKDSIAALPEDKQATFEAIKDMYMTMKMDEDSGEMNMGIGMKFKSIEDLKGIQEKIKKAQSINQQADQVDMMKNQSPLGALEGGNNKVDYNMTAKGFSRKTTVAEKTEEQIDELNSLLSEEVDEMSKEFLKYFEASKYTVKLVFPKKVKSVSVEGAEISNGGKTVTYVASWMDYIKNPELLDVDVTFYE</sequence>
<proteinExistence type="predicted"/>
<protein>
    <recommendedName>
        <fullName evidence="3">Lipoprotein</fullName>
    </recommendedName>
</protein>
<evidence type="ECO:0008006" key="3">
    <source>
        <dbReference type="Google" id="ProtNLM"/>
    </source>
</evidence>